<dbReference type="InterPro" id="IPR036950">
    <property type="entry name" value="PBP_transglycosylase"/>
</dbReference>
<dbReference type="SUPFAM" id="SSF56601">
    <property type="entry name" value="beta-lactamase/transpeptidase-like"/>
    <property type="match status" value="1"/>
</dbReference>
<feature type="compositionally biased region" description="Basic residues" evidence="15">
    <location>
        <begin position="24"/>
        <end position="45"/>
    </location>
</feature>
<evidence type="ECO:0000259" key="17">
    <source>
        <dbReference type="Pfam" id="PF00905"/>
    </source>
</evidence>
<evidence type="ECO:0000256" key="1">
    <source>
        <dbReference type="ARBA" id="ARBA00004752"/>
    </source>
</evidence>
<dbReference type="InterPro" id="IPR023346">
    <property type="entry name" value="Lysozyme-like_dom_sf"/>
</dbReference>
<keyword evidence="9" id="KW-0133">Cell shape</keyword>
<dbReference type="GO" id="GO:0008658">
    <property type="term" value="F:penicillin binding"/>
    <property type="evidence" value="ECO:0007669"/>
    <property type="project" value="InterPro"/>
</dbReference>
<protein>
    <submittedName>
        <fullName evidence="19">PBP1A family penicillin-binding protein</fullName>
    </submittedName>
</protein>
<dbReference type="GO" id="GO:0009002">
    <property type="term" value="F:serine-type D-Ala-D-Ala carboxypeptidase activity"/>
    <property type="evidence" value="ECO:0007669"/>
    <property type="project" value="UniProtKB-EC"/>
</dbReference>
<feature type="compositionally biased region" description="Low complexity" evidence="15">
    <location>
        <begin position="751"/>
        <end position="761"/>
    </location>
</feature>
<dbReference type="PANTHER" id="PTHR32282:SF33">
    <property type="entry name" value="PEPTIDOGLYCAN GLYCOSYLTRANSFERASE"/>
    <property type="match status" value="1"/>
</dbReference>
<dbReference type="Gene3D" id="1.10.3810.10">
    <property type="entry name" value="Biosynthetic peptidoglycan transglycosylase-like"/>
    <property type="match status" value="1"/>
</dbReference>
<comment type="similarity">
    <text evidence="2">In the C-terminal section; belongs to the transpeptidase family.</text>
</comment>
<dbReference type="PANTHER" id="PTHR32282">
    <property type="entry name" value="BINDING PROTEIN TRANSPEPTIDASE, PUTATIVE-RELATED"/>
    <property type="match status" value="1"/>
</dbReference>
<gene>
    <name evidence="19" type="ORF">GR328_06865</name>
</gene>
<dbReference type="GO" id="GO:0030288">
    <property type="term" value="C:outer membrane-bounded periplasmic space"/>
    <property type="evidence" value="ECO:0007669"/>
    <property type="project" value="TreeGrafter"/>
</dbReference>
<accession>A0A7X3MQ49</accession>
<keyword evidence="16" id="KW-0812">Transmembrane</keyword>
<dbReference type="Pfam" id="PF00905">
    <property type="entry name" value="Transpeptidase"/>
    <property type="match status" value="1"/>
</dbReference>
<keyword evidence="6" id="KW-0328">Glycosyltransferase</keyword>
<keyword evidence="12" id="KW-0961">Cell wall biogenesis/degradation</keyword>
<keyword evidence="7" id="KW-0808">Transferase</keyword>
<evidence type="ECO:0000256" key="2">
    <source>
        <dbReference type="ARBA" id="ARBA00007090"/>
    </source>
</evidence>
<feature type="transmembrane region" description="Helical" evidence="16">
    <location>
        <begin position="161"/>
        <end position="182"/>
    </location>
</feature>
<dbReference type="GO" id="GO:0071555">
    <property type="term" value="P:cell wall organization"/>
    <property type="evidence" value="ECO:0007669"/>
    <property type="project" value="UniProtKB-KW"/>
</dbReference>
<evidence type="ECO:0000256" key="4">
    <source>
        <dbReference type="ARBA" id="ARBA00022645"/>
    </source>
</evidence>
<dbReference type="UniPathway" id="UPA00219"/>
<dbReference type="InterPro" id="IPR035437">
    <property type="entry name" value="SNase_OB-fold_sf"/>
</dbReference>
<dbReference type="FunFam" id="1.10.3810.10:FF:000001">
    <property type="entry name" value="Penicillin-binding protein 1A"/>
    <property type="match status" value="1"/>
</dbReference>
<evidence type="ECO:0000256" key="16">
    <source>
        <dbReference type="SAM" id="Phobius"/>
    </source>
</evidence>
<dbReference type="InterPro" id="IPR001264">
    <property type="entry name" value="Glyco_trans_51"/>
</dbReference>
<keyword evidence="8" id="KW-0378">Hydrolase</keyword>
<keyword evidence="4" id="KW-0121">Carboxypeptidase</keyword>
<reference evidence="19 20" key="1">
    <citation type="submission" date="2019-12" db="EMBL/GenBank/DDBJ databases">
        <authorList>
            <person name="Yuan C.-G."/>
        </authorList>
    </citation>
    <scope>NUCLEOTIDE SEQUENCE [LARGE SCALE GENOMIC DNA]</scope>
    <source>
        <strain evidence="19 20">KCTC 23863</strain>
    </source>
</reference>
<keyword evidence="11" id="KW-0511">Multifunctional enzyme</keyword>
<evidence type="ECO:0000256" key="5">
    <source>
        <dbReference type="ARBA" id="ARBA00022670"/>
    </source>
</evidence>
<feature type="region of interest" description="Disordered" evidence="15">
    <location>
        <begin position="1"/>
        <end position="79"/>
    </location>
</feature>
<dbReference type="Gene3D" id="3.40.710.10">
    <property type="entry name" value="DD-peptidase/beta-lactamase superfamily"/>
    <property type="match status" value="1"/>
</dbReference>
<name>A0A7X3MQ49_9HYPH</name>
<evidence type="ECO:0000256" key="14">
    <source>
        <dbReference type="ARBA" id="ARBA00049902"/>
    </source>
</evidence>
<keyword evidence="20" id="KW-1185">Reference proteome</keyword>
<dbReference type="GO" id="GO:0009252">
    <property type="term" value="P:peptidoglycan biosynthetic process"/>
    <property type="evidence" value="ECO:0007669"/>
    <property type="project" value="UniProtKB-UniPathway"/>
</dbReference>
<dbReference type="EMBL" id="WURB01000004">
    <property type="protein sequence ID" value="MXQ11176.1"/>
    <property type="molecule type" value="Genomic_DNA"/>
</dbReference>
<keyword evidence="5" id="KW-0645">Protease</keyword>
<evidence type="ECO:0000256" key="7">
    <source>
        <dbReference type="ARBA" id="ARBA00022679"/>
    </source>
</evidence>
<evidence type="ECO:0000256" key="8">
    <source>
        <dbReference type="ARBA" id="ARBA00022801"/>
    </source>
</evidence>
<dbReference type="NCBIfam" id="TIGR02074">
    <property type="entry name" value="PBP_1a_fam"/>
    <property type="match status" value="1"/>
</dbReference>
<dbReference type="InterPro" id="IPR050396">
    <property type="entry name" value="Glycosyltr_51/Transpeptidase"/>
</dbReference>
<evidence type="ECO:0000256" key="13">
    <source>
        <dbReference type="ARBA" id="ARBA00034000"/>
    </source>
</evidence>
<proteinExistence type="inferred from homology"/>
<evidence type="ECO:0000256" key="3">
    <source>
        <dbReference type="ARBA" id="ARBA00007739"/>
    </source>
</evidence>
<feature type="domain" description="Penicillin-binding protein transpeptidase" evidence="17">
    <location>
        <begin position="469"/>
        <end position="702"/>
    </location>
</feature>
<evidence type="ECO:0000256" key="10">
    <source>
        <dbReference type="ARBA" id="ARBA00022984"/>
    </source>
</evidence>
<organism evidence="19 20">
    <name type="scientific">Microvirga makkahensis</name>
    <dbReference type="NCBI Taxonomy" id="1128670"/>
    <lineage>
        <taxon>Bacteria</taxon>
        <taxon>Pseudomonadati</taxon>
        <taxon>Pseudomonadota</taxon>
        <taxon>Alphaproteobacteria</taxon>
        <taxon>Hyphomicrobiales</taxon>
        <taxon>Methylobacteriaceae</taxon>
        <taxon>Microvirga</taxon>
    </lineage>
</organism>
<dbReference type="GO" id="GO:0008360">
    <property type="term" value="P:regulation of cell shape"/>
    <property type="evidence" value="ECO:0007669"/>
    <property type="project" value="UniProtKB-KW"/>
</dbReference>
<dbReference type="InterPro" id="IPR012338">
    <property type="entry name" value="Beta-lactam/transpept-like"/>
</dbReference>
<evidence type="ECO:0000256" key="15">
    <source>
        <dbReference type="SAM" id="MobiDB-lite"/>
    </source>
</evidence>
<dbReference type="AlphaFoldDB" id="A0A7X3MQ49"/>
<dbReference type="GO" id="GO:0006508">
    <property type="term" value="P:proteolysis"/>
    <property type="evidence" value="ECO:0007669"/>
    <property type="project" value="UniProtKB-KW"/>
</dbReference>
<evidence type="ECO:0000256" key="12">
    <source>
        <dbReference type="ARBA" id="ARBA00023316"/>
    </source>
</evidence>
<keyword evidence="10" id="KW-0573">Peptidoglycan synthesis</keyword>
<dbReference type="GO" id="GO:0008955">
    <property type="term" value="F:peptidoglycan glycosyltransferase activity"/>
    <property type="evidence" value="ECO:0007669"/>
    <property type="project" value="UniProtKB-EC"/>
</dbReference>
<keyword evidence="16" id="KW-1133">Transmembrane helix</keyword>
<sequence>MLEPCPGQRRPGSRSGTLGPGTRRPARRNANRRSGLYRRSSRKPRIVTTPTPASDEPSGPKPQRDILSLAEPAPRPAPSRLERWKARVAPSGLKAAMEGRRLAGTVAARSRLAAAASTRLARAAAGRTAAALGPLRGPIIQGAKRTGRGVRRVLSRIRLRHLLIVTGSFAVLLALIVGYSIATLPLDGGLQVDPTPSALVVEADNGETFATRGVFKGAKVTAADVPVHLAQAVVAIEDRRFYGHLGVDPWGILRAAWRNWQAGGTREGGSTITQQLARLMFLSPDQNLRRKIQEAIIALWLESQLSKEEILLRYLNTAYFGAGAYGVDAAAQRYFAKPTKELSLSEAAMLAGLVRAPSQLAPTRNLGGAKERADTVLQAMVETGAITAEQAEAARDEPINLRTPPETPPGTNYFVDTMAADVRRLLGGSPGDLTLRTTLDLELQRLAEGIIERRLDAEGRQKNVSQAALVALSPDGAIRALVGGRDYEASQFNRATQARRQAGSLFKLFVYLAALQKGYDPRSVVVDRPTQIGDWEPQNANGRFRGPVSLRNAFAQSINTVAAQLADEVGIPAVIETAKRLGVHSELPAVPSLALGSAEVTLLEMTRAYAAVATGNLSLEPYTIRSIQGSTQQALFTRPGSAPRNEGFGESRAAMLDLLQAVVREGTGKAARLPNVPAGGKTGTTQEYRDAWFIGFTPDLIVGVWVGNDDNAPTNKVVGGDLPAEIWRDFISRAAPLLARGKPRTPTEQVAPADPGDAAPAASGAAILRGVPEVVDTGTLAIRGTMVRLEGIQGERGNMARQLARFLRRREIVCAPGATPGMQRCRIGRHDLSAIILAAGGGRATPDASEELLAAEDQARSARLGVWRRRR</sequence>
<dbReference type="SUPFAM" id="SSF50199">
    <property type="entry name" value="Staphylococcal nuclease"/>
    <property type="match status" value="1"/>
</dbReference>
<dbReference type="Proteomes" id="UP000436483">
    <property type="component" value="Unassembled WGS sequence"/>
</dbReference>
<comment type="pathway">
    <text evidence="1">Cell wall biogenesis; peptidoglycan biosynthesis.</text>
</comment>
<dbReference type="OrthoDB" id="9766909at2"/>
<comment type="catalytic activity">
    <reaction evidence="13">
        <text>Preferential cleavage: (Ac)2-L-Lys-D-Ala-|-D-Ala. Also transpeptidation of peptidyl-alanyl moieties that are N-acyl substituents of D-alanine.</text>
        <dbReference type="EC" id="3.4.16.4"/>
    </reaction>
</comment>
<feature type="region of interest" description="Disordered" evidence="15">
    <location>
        <begin position="739"/>
        <end position="761"/>
    </location>
</feature>
<evidence type="ECO:0000259" key="18">
    <source>
        <dbReference type="Pfam" id="PF00912"/>
    </source>
</evidence>
<comment type="catalytic activity">
    <reaction evidence="14">
        <text>[GlcNAc-(1-&gt;4)-Mur2Ac(oyl-L-Ala-gamma-D-Glu-L-Lys-D-Ala-D-Ala)](n)-di-trans,octa-cis-undecaprenyl diphosphate + beta-D-GlcNAc-(1-&gt;4)-Mur2Ac(oyl-L-Ala-gamma-D-Glu-L-Lys-D-Ala-D-Ala)-di-trans,octa-cis-undecaprenyl diphosphate = [GlcNAc-(1-&gt;4)-Mur2Ac(oyl-L-Ala-gamma-D-Glu-L-Lys-D-Ala-D-Ala)](n+1)-di-trans,octa-cis-undecaprenyl diphosphate + di-trans,octa-cis-undecaprenyl diphosphate + H(+)</text>
        <dbReference type="Rhea" id="RHEA:23708"/>
        <dbReference type="Rhea" id="RHEA-COMP:9602"/>
        <dbReference type="Rhea" id="RHEA-COMP:9603"/>
        <dbReference type="ChEBI" id="CHEBI:15378"/>
        <dbReference type="ChEBI" id="CHEBI:58405"/>
        <dbReference type="ChEBI" id="CHEBI:60033"/>
        <dbReference type="ChEBI" id="CHEBI:78435"/>
        <dbReference type="EC" id="2.4.99.28"/>
    </reaction>
</comment>
<comment type="similarity">
    <text evidence="3">In the N-terminal section; belongs to the glycosyltransferase 51 family.</text>
</comment>
<dbReference type="Pfam" id="PF00912">
    <property type="entry name" value="Transgly"/>
    <property type="match status" value="1"/>
</dbReference>
<reference evidence="19 20" key="2">
    <citation type="submission" date="2020-01" db="EMBL/GenBank/DDBJ databases">
        <title>Microvirga sp. nov., an arsenate reduction bacterium isolated from Tibet hotspring sediments.</title>
        <authorList>
            <person name="Xian W.-D."/>
            <person name="Li W.-J."/>
        </authorList>
    </citation>
    <scope>NUCLEOTIDE SEQUENCE [LARGE SCALE GENOMIC DNA]</scope>
    <source>
        <strain evidence="19 20">KCTC 23863</strain>
    </source>
</reference>
<evidence type="ECO:0000313" key="19">
    <source>
        <dbReference type="EMBL" id="MXQ11176.1"/>
    </source>
</evidence>
<feature type="domain" description="Glycosyl transferase family 51" evidence="18">
    <location>
        <begin position="216"/>
        <end position="380"/>
    </location>
</feature>
<dbReference type="SUPFAM" id="SSF53955">
    <property type="entry name" value="Lysozyme-like"/>
    <property type="match status" value="1"/>
</dbReference>
<evidence type="ECO:0000313" key="20">
    <source>
        <dbReference type="Proteomes" id="UP000436483"/>
    </source>
</evidence>
<evidence type="ECO:0000256" key="9">
    <source>
        <dbReference type="ARBA" id="ARBA00022960"/>
    </source>
</evidence>
<dbReference type="InterPro" id="IPR001460">
    <property type="entry name" value="PCN-bd_Tpept"/>
</dbReference>
<evidence type="ECO:0000256" key="6">
    <source>
        <dbReference type="ARBA" id="ARBA00022676"/>
    </source>
</evidence>
<comment type="caution">
    <text evidence="19">The sequence shown here is derived from an EMBL/GenBank/DDBJ whole genome shotgun (WGS) entry which is preliminary data.</text>
</comment>
<keyword evidence="16" id="KW-0472">Membrane</keyword>
<evidence type="ECO:0000256" key="11">
    <source>
        <dbReference type="ARBA" id="ARBA00023268"/>
    </source>
</evidence>